<organism evidence="3 4">
    <name type="scientific">Leishmania major</name>
    <dbReference type="NCBI Taxonomy" id="5664"/>
    <lineage>
        <taxon>Eukaryota</taxon>
        <taxon>Discoba</taxon>
        <taxon>Euglenozoa</taxon>
        <taxon>Kinetoplastea</taxon>
        <taxon>Metakinetoplastina</taxon>
        <taxon>Trypanosomatida</taxon>
        <taxon>Trypanosomatidae</taxon>
        <taxon>Leishmaniinae</taxon>
        <taxon>Leishmania</taxon>
    </lineage>
</organism>
<dbReference type="GeneID" id="5649612"/>
<feature type="coiled-coil region" evidence="1">
    <location>
        <begin position="85"/>
        <end position="176"/>
    </location>
</feature>
<evidence type="ECO:0000256" key="2">
    <source>
        <dbReference type="SAM" id="MobiDB-lite"/>
    </source>
</evidence>
<dbReference type="EMBL" id="FR796406">
    <property type="protein sequence ID" value="CAJ02390.1"/>
    <property type="molecule type" value="Genomic_DNA"/>
</dbReference>
<dbReference type="InParanoid" id="Q4QHK4"/>
<reference evidence="3 4" key="2">
    <citation type="journal article" date="2011" name="Genome Res.">
        <title>Chromosome and gene copy number variation allow major structural change between species and strains of Leishmania.</title>
        <authorList>
            <person name="Rogers M.B."/>
            <person name="Hilley J.D."/>
            <person name="Dickens N.J."/>
            <person name="Wilkes J."/>
            <person name="Bates P.A."/>
            <person name="Depledge D.P."/>
            <person name="Harris D."/>
            <person name="Her Y."/>
            <person name="Herzyk P."/>
            <person name="Imamura H."/>
            <person name="Otto T.D."/>
            <person name="Sanders M."/>
            <person name="Seeger K."/>
            <person name="Dujardin J.C."/>
            <person name="Berriman M."/>
            <person name="Smith D.F."/>
            <person name="Hertz-Fowler C."/>
            <person name="Mottram J.C."/>
        </authorList>
    </citation>
    <scope>NUCLEOTIDE SEQUENCE [LARGE SCALE GENOMIC DNA]</scope>
    <source>
        <strain evidence="4">MHOM/IL/81/Friedlin</strain>
    </source>
</reference>
<dbReference type="OMA" id="GMRANYA"/>
<dbReference type="VEuPathDB" id="TriTrypDB:LMJLV39_100006400"/>
<keyword evidence="4" id="KW-1185">Reference proteome</keyword>
<evidence type="ECO:0000313" key="4">
    <source>
        <dbReference type="Proteomes" id="UP000000542"/>
    </source>
</evidence>
<dbReference type="VEuPathDB" id="TriTrypDB:LMJFC_100007400"/>
<feature type="region of interest" description="Disordered" evidence="2">
    <location>
        <begin position="482"/>
        <end position="505"/>
    </location>
</feature>
<protein>
    <submittedName>
        <fullName evidence="3">Uncharacterized protein</fullName>
    </submittedName>
</protein>
<proteinExistence type="predicted"/>
<dbReference type="KEGG" id="lma:LMJF_10_0160"/>
<dbReference type="VEuPathDB" id="TriTrypDB:LMJSD75_100006500"/>
<sequence length="505" mass="54686">MTTEGNSASMSGPPPLYDFEAEAHQLTREQLEERVLQMRAANVVLQTSVLRLREFLATLQEGMRVNYADLERRQESIANMLLRRLEATKRRRSKLVAHLRSVEAEKTSQETKLRNTTQNINELSKHLKQEEQEIANRLQRRLERLHAQRKQLDHALEEQTNSLQQLEQLVQEVEEMDQSDAAEASAGGVAAQSAALTSALSAALASSASSPSSGIFVPVHERSSSRMSAASSTTATTTADVAYDPTSMIRYLEEEIAAAESLRTEALSKAEKYVATCERLERRLAREKQKRAEQHSRTQELRQQLQDASTAVNEKEAEQALTMEMEVDRHLNSSRFGGDLISSASSTCATPQLRAVSAVASRGNSASPGISQPCPEPAVQDLEGRPQDPFMLPVSSACSAQASSTSHPDHFRGASGVSASMSGCTSLGNALAAAPAMEVLNRLSSSTPLNAPASRDETTISSEGSQHARLLLQDTSCVAAPRPVTPAEKTLPSASSMPAAQGPML</sequence>
<dbReference type="VEuPathDB" id="TriTrypDB:LmjF.10.0160"/>
<accession>Q4QHK4</accession>
<dbReference type="Proteomes" id="UP000000542">
    <property type="component" value="Chromosome 10"/>
</dbReference>
<dbReference type="HOGENOM" id="CLU_540209_0_0_1"/>
<gene>
    <name evidence="3" type="ORF">LMJF_10_0160</name>
</gene>
<evidence type="ECO:0000313" key="3">
    <source>
        <dbReference type="EMBL" id="CAJ02390.1"/>
    </source>
</evidence>
<dbReference type="eggNOG" id="ENOG502S64H">
    <property type="taxonomic scope" value="Eukaryota"/>
</dbReference>
<feature type="region of interest" description="Disordered" evidence="2">
    <location>
        <begin position="359"/>
        <end position="382"/>
    </location>
</feature>
<dbReference type="RefSeq" id="XP_001681344.1">
    <property type="nucleotide sequence ID" value="XM_001681292.1"/>
</dbReference>
<reference evidence="3 4" key="1">
    <citation type="journal article" date="2005" name="Science">
        <title>The genome of the kinetoplastid parasite, Leishmania major.</title>
        <authorList>
            <person name="Ivens A.C."/>
            <person name="Peacock C.S."/>
            <person name="Worthey E.A."/>
            <person name="Murphy L."/>
            <person name="Aggarwal G."/>
            <person name="Berriman M."/>
            <person name="Sisk E."/>
            <person name="Rajandream M.A."/>
            <person name="Adlem E."/>
            <person name="Aert R."/>
            <person name="Anupama A."/>
            <person name="Apostolou Z."/>
            <person name="Attipoe P."/>
            <person name="Bason N."/>
            <person name="Bauser C."/>
            <person name="Beck A."/>
            <person name="Beverley S.M."/>
            <person name="Bianchettin G."/>
            <person name="Borzym K."/>
            <person name="Bothe G."/>
            <person name="Bruschi C.V."/>
            <person name="Collins M."/>
            <person name="Cadag E."/>
            <person name="Ciarloni L."/>
            <person name="Clayton C."/>
            <person name="Coulson R.M."/>
            <person name="Cronin A."/>
            <person name="Cruz A.K."/>
            <person name="Davies R.M."/>
            <person name="De Gaudenzi J."/>
            <person name="Dobson D.E."/>
            <person name="Duesterhoeft A."/>
            <person name="Fazelina G."/>
            <person name="Fosker N."/>
            <person name="Frasch A.C."/>
            <person name="Fraser A."/>
            <person name="Fuchs M."/>
            <person name="Gabel C."/>
            <person name="Goble A."/>
            <person name="Goffeau A."/>
            <person name="Harris D."/>
            <person name="Hertz-Fowler C."/>
            <person name="Hilbert H."/>
            <person name="Horn D."/>
            <person name="Huang Y."/>
            <person name="Klages S."/>
            <person name="Knights A."/>
            <person name="Kube M."/>
            <person name="Larke N."/>
            <person name="Litvin L."/>
            <person name="Lord A."/>
            <person name="Louie T."/>
            <person name="Marra M."/>
            <person name="Masuy D."/>
            <person name="Matthews K."/>
            <person name="Michaeli S."/>
            <person name="Mottram J.C."/>
            <person name="Muller-Auer S."/>
            <person name="Munden H."/>
            <person name="Nelson S."/>
            <person name="Norbertczak H."/>
            <person name="Oliver K."/>
            <person name="O'neil S."/>
            <person name="Pentony M."/>
            <person name="Pohl T.M."/>
            <person name="Price C."/>
            <person name="Purnelle B."/>
            <person name="Quail M.A."/>
            <person name="Rabbinowitsch E."/>
            <person name="Reinhardt R."/>
            <person name="Rieger M."/>
            <person name="Rinta J."/>
            <person name="Robben J."/>
            <person name="Robertson L."/>
            <person name="Ruiz J.C."/>
            <person name="Rutter S."/>
            <person name="Saunders D."/>
            <person name="Schafer M."/>
            <person name="Schein J."/>
            <person name="Schwartz D.C."/>
            <person name="Seeger K."/>
            <person name="Seyler A."/>
            <person name="Sharp S."/>
            <person name="Shin H."/>
            <person name="Sivam D."/>
            <person name="Squares R."/>
            <person name="Squares S."/>
            <person name="Tosato V."/>
            <person name="Vogt C."/>
            <person name="Volckaert G."/>
            <person name="Wambutt R."/>
            <person name="Warren T."/>
            <person name="Wedler H."/>
            <person name="Woodward J."/>
            <person name="Zhou S."/>
            <person name="Zimmermann W."/>
            <person name="Smith D.F."/>
            <person name="Blackwell J.M."/>
            <person name="Stuart K.D."/>
            <person name="Barrell B."/>
            <person name="Myler P.J."/>
        </authorList>
    </citation>
    <scope>NUCLEOTIDE SEQUENCE [LARGE SCALE GENOMIC DNA]</scope>
    <source>
        <strain evidence="4">MHOM/IL/81/Friedlin</strain>
    </source>
</reference>
<keyword evidence="1" id="KW-0175">Coiled coil</keyword>
<evidence type="ECO:0000256" key="1">
    <source>
        <dbReference type="SAM" id="Coils"/>
    </source>
</evidence>
<name>Q4QHK4_LEIMA</name>
<dbReference type="AlphaFoldDB" id="Q4QHK4"/>
<feature type="coiled-coil region" evidence="1">
    <location>
        <begin position="249"/>
        <end position="318"/>
    </location>
</feature>